<dbReference type="PROSITE" id="PS00913">
    <property type="entry name" value="ADH_IRON_1"/>
    <property type="match status" value="1"/>
</dbReference>
<comment type="similarity">
    <text evidence="1">Belongs to the iron-containing alcohol dehydrogenase family.</text>
</comment>
<feature type="domain" description="Alcohol dehydrogenase iron-type/glycerol dehydrogenase GldA" evidence="4">
    <location>
        <begin position="8"/>
        <end position="175"/>
    </location>
</feature>
<dbReference type="AlphaFoldDB" id="A0A2I0QU29"/>
<dbReference type="Gene3D" id="1.20.1090.10">
    <property type="entry name" value="Dehydroquinate synthase-like - alpha domain"/>
    <property type="match status" value="1"/>
</dbReference>
<dbReference type="InterPro" id="IPR018211">
    <property type="entry name" value="ADH_Fe_CS"/>
</dbReference>
<dbReference type="OrthoDB" id="9815791at2"/>
<dbReference type="FunFam" id="1.20.1090.10:FF:000001">
    <property type="entry name" value="Aldehyde-alcohol dehydrogenase"/>
    <property type="match status" value="1"/>
</dbReference>
<comment type="caution">
    <text evidence="6">The sequence shown here is derived from an EMBL/GenBank/DDBJ whole genome shotgun (WGS) entry which is preliminary data.</text>
</comment>
<dbReference type="GO" id="GO:0004022">
    <property type="term" value="F:alcohol dehydrogenase (NAD+) activity"/>
    <property type="evidence" value="ECO:0007669"/>
    <property type="project" value="UniProtKB-ARBA"/>
</dbReference>
<organism evidence="6 7">
    <name type="scientific">Halalkalibacillus sediminis</name>
    <dbReference type="NCBI Taxonomy" id="2018042"/>
    <lineage>
        <taxon>Bacteria</taxon>
        <taxon>Bacillati</taxon>
        <taxon>Bacillota</taxon>
        <taxon>Bacilli</taxon>
        <taxon>Bacillales</taxon>
        <taxon>Bacillaceae</taxon>
        <taxon>Halalkalibacillus</taxon>
    </lineage>
</organism>
<dbReference type="EMBL" id="PJNH01000002">
    <property type="protein sequence ID" value="PKR77847.1"/>
    <property type="molecule type" value="Genomic_DNA"/>
</dbReference>
<dbReference type="PANTHER" id="PTHR11496">
    <property type="entry name" value="ALCOHOL DEHYDROGENASE"/>
    <property type="match status" value="1"/>
</dbReference>
<gene>
    <name evidence="6" type="ORF">CEY16_07920</name>
</gene>
<keyword evidence="2" id="KW-0560">Oxidoreductase</keyword>
<sequence length="381" mass="41372">MTSSLHFPNTIHSGAGSFDQLAEAATALGTTNIFMIVSSNALDANPQLERQIRALKRIYSITLFSEYHGEPNSDHLDSAAQKALMSRADTVVGIGGGSALDLAKAVAFQAKNTSIPIQEIPNLHTFNRLHLISVPTTAGTGSEVTKITVITDKDTKVKFNPAHPRLIPDVAILDPTLTTNLPAHVTAFTGMDALTHAIEAYLSTRATAMTDHFALQAIQLIGKYLPVAYQEPDNLCARENMLIGSSSAGIAFSNSSTNLAHAAARPLGARFNIPHGLSVAMVLPFVIEYGLPFAGDRYAQLANVLKVGDQPEDVLHFIEHLNETFGIYQHGKLYFQHNELEQQIPQMVQDALSGNGIETNRKVPEATDVEKIYRKLLEKLN</sequence>
<dbReference type="InterPro" id="IPR001670">
    <property type="entry name" value="ADH_Fe/GldA"/>
</dbReference>
<dbReference type="Gene3D" id="3.40.50.1970">
    <property type="match status" value="1"/>
</dbReference>
<keyword evidence="3" id="KW-0520">NAD</keyword>
<evidence type="ECO:0000256" key="1">
    <source>
        <dbReference type="ARBA" id="ARBA00007358"/>
    </source>
</evidence>
<evidence type="ECO:0000313" key="7">
    <source>
        <dbReference type="Proteomes" id="UP000243524"/>
    </source>
</evidence>
<proteinExistence type="inferred from homology"/>
<dbReference type="Pfam" id="PF00465">
    <property type="entry name" value="Fe-ADH"/>
    <property type="match status" value="1"/>
</dbReference>
<dbReference type="CDD" id="cd08551">
    <property type="entry name" value="Fe-ADH"/>
    <property type="match status" value="1"/>
</dbReference>
<reference evidence="6 7" key="1">
    <citation type="submission" date="2017-06" db="EMBL/GenBank/DDBJ databases">
        <title>the draft geome sequence of Illustriluteabacillus marina B3227.</title>
        <authorList>
            <person name="He R.-H."/>
            <person name="Du Z.-J."/>
        </authorList>
    </citation>
    <scope>NUCLEOTIDE SEQUENCE [LARGE SCALE GENOMIC DNA]</scope>
    <source>
        <strain evidence="6 7">B3227</strain>
    </source>
</reference>
<dbReference type="PANTHER" id="PTHR11496:SF102">
    <property type="entry name" value="ALCOHOL DEHYDROGENASE 4"/>
    <property type="match status" value="1"/>
</dbReference>
<dbReference type="InterPro" id="IPR039697">
    <property type="entry name" value="Alcohol_dehydrogenase_Fe"/>
</dbReference>
<accession>A0A2I0QU29</accession>
<name>A0A2I0QU29_9BACI</name>
<feature type="domain" description="Fe-containing alcohol dehydrogenase-like C-terminal" evidence="5">
    <location>
        <begin position="186"/>
        <end position="376"/>
    </location>
</feature>
<keyword evidence="7" id="KW-1185">Reference proteome</keyword>
<dbReference type="Proteomes" id="UP000243524">
    <property type="component" value="Unassembled WGS sequence"/>
</dbReference>
<evidence type="ECO:0000259" key="4">
    <source>
        <dbReference type="Pfam" id="PF00465"/>
    </source>
</evidence>
<dbReference type="SUPFAM" id="SSF56796">
    <property type="entry name" value="Dehydroquinate synthase-like"/>
    <property type="match status" value="1"/>
</dbReference>
<evidence type="ECO:0000256" key="3">
    <source>
        <dbReference type="ARBA" id="ARBA00023027"/>
    </source>
</evidence>
<dbReference type="Pfam" id="PF25137">
    <property type="entry name" value="ADH_Fe_C"/>
    <property type="match status" value="1"/>
</dbReference>
<evidence type="ECO:0000256" key="2">
    <source>
        <dbReference type="ARBA" id="ARBA00023002"/>
    </source>
</evidence>
<evidence type="ECO:0000259" key="5">
    <source>
        <dbReference type="Pfam" id="PF25137"/>
    </source>
</evidence>
<dbReference type="GO" id="GO:0046872">
    <property type="term" value="F:metal ion binding"/>
    <property type="evidence" value="ECO:0007669"/>
    <property type="project" value="InterPro"/>
</dbReference>
<dbReference type="InterPro" id="IPR056798">
    <property type="entry name" value="ADH_Fe_C"/>
</dbReference>
<protein>
    <submittedName>
        <fullName evidence="6">Alcohol dehydrogenase</fullName>
    </submittedName>
</protein>
<evidence type="ECO:0000313" key="6">
    <source>
        <dbReference type="EMBL" id="PKR77847.1"/>
    </source>
</evidence>
<dbReference type="FunFam" id="3.40.50.1970:FF:000003">
    <property type="entry name" value="Alcohol dehydrogenase, iron-containing"/>
    <property type="match status" value="1"/>
</dbReference>